<proteinExistence type="predicted"/>
<evidence type="ECO:0000256" key="1">
    <source>
        <dbReference type="SAM" id="Phobius"/>
    </source>
</evidence>
<protein>
    <submittedName>
        <fullName evidence="2">Putative secreted protein</fullName>
    </submittedName>
</protein>
<feature type="transmembrane region" description="Helical" evidence="1">
    <location>
        <begin position="12"/>
        <end position="30"/>
    </location>
</feature>
<keyword evidence="1" id="KW-0472">Membrane</keyword>
<name>A0A2M4DFI4_ANODA</name>
<dbReference type="AlphaFoldDB" id="A0A2M4DFI4"/>
<reference evidence="2" key="1">
    <citation type="submission" date="2018-01" db="EMBL/GenBank/DDBJ databases">
        <title>An insight into the sialome of Amazonian anophelines.</title>
        <authorList>
            <person name="Ribeiro J.M."/>
            <person name="Scarpassa V."/>
            <person name="Calvo E."/>
        </authorList>
    </citation>
    <scope>NUCLEOTIDE SEQUENCE</scope>
</reference>
<sequence length="98" mass="10857">MMRQIRVTSCRLVVMLVPPFWAFGQIYYSLLSDTSDHRDRMQSVLLGAVFGGVSSRAPITVKQLQSAAMVLYGATASPNSLANMSRVSKFRGIRNELC</sequence>
<keyword evidence="1" id="KW-1133">Transmembrane helix</keyword>
<evidence type="ECO:0000313" key="2">
    <source>
        <dbReference type="EMBL" id="MBW76350.1"/>
    </source>
</evidence>
<keyword evidence="1" id="KW-0812">Transmembrane</keyword>
<dbReference type="EMBL" id="GGFL01012172">
    <property type="protein sequence ID" value="MBW76350.1"/>
    <property type="molecule type" value="Transcribed_RNA"/>
</dbReference>
<accession>A0A2M4DFI4</accession>
<organism evidence="2">
    <name type="scientific">Anopheles darlingi</name>
    <name type="common">Mosquito</name>
    <dbReference type="NCBI Taxonomy" id="43151"/>
    <lineage>
        <taxon>Eukaryota</taxon>
        <taxon>Metazoa</taxon>
        <taxon>Ecdysozoa</taxon>
        <taxon>Arthropoda</taxon>
        <taxon>Hexapoda</taxon>
        <taxon>Insecta</taxon>
        <taxon>Pterygota</taxon>
        <taxon>Neoptera</taxon>
        <taxon>Endopterygota</taxon>
        <taxon>Diptera</taxon>
        <taxon>Nematocera</taxon>
        <taxon>Culicoidea</taxon>
        <taxon>Culicidae</taxon>
        <taxon>Anophelinae</taxon>
        <taxon>Anopheles</taxon>
    </lineage>
</organism>